<dbReference type="Proteomes" id="UP000659223">
    <property type="component" value="Unassembled WGS sequence"/>
</dbReference>
<gene>
    <name evidence="2" type="ORF">GCM10010324_49150</name>
</gene>
<keyword evidence="1" id="KW-1133">Transmembrane helix</keyword>
<comment type="caution">
    <text evidence="2">The sequence shown here is derived from an EMBL/GenBank/DDBJ whole genome shotgun (WGS) entry which is preliminary data.</text>
</comment>
<name>A0ABQ2YZ07_9ACTN</name>
<sequence length="81" mass="8385">MKKLLEGVGIILLLQGLGGVVHGLTGWLHYWVVVRYLGFLDGYEMYVSIVLAVLGTALLIASDAVKPEAGAGAGSADRSGG</sequence>
<feature type="transmembrane region" description="Helical" evidence="1">
    <location>
        <begin position="45"/>
        <end position="65"/>
    </location>
</feature>
<reference evidence="3" key="1">
    <citation type="journal article" date="2019" name="Int. J. Syst. Evol. Microbiol.">
        <title>The Global Catalogue of Microorganisms (GCM) 10K type strain sequencing project: providing services to taxonomists for standard genome sequencing and annotation.</title>
        <authorList>
            <consortium name="The Broad Institute Genomics Platform"/>
            <consortium name="The Broad Institute Genome Sequencing Center for Infectious Disease"/>
            <person name="Wu L."/>
            <person name="Ma J."/>
        </authorList>
    </citation>
    <scope>NUCLEOTIDE SEQUENCE [LARGE SCALE GENOMIC DNA]</scope>
    <source>
        <strain evidence="3">JCM 4586</strain>
    </source>
</reference>
<proteinExistence type="predicted"/>
<organism evidence="2 3">
    <name type="scientific">Streptomyces hiroshimensis</name>
    <dbReference type="NCBI Taxonomy" id="66424"/>
    <lineage>
        <taxon>Bacteria</taxon>
        <taxon>Bacillati</taxon>
        <taxon>Actinomycetota</taxon>
        <taxon>Actinomycetes</taxon>
        <taxon>Kitasatosporales</taxon>
        <taxon>Streptomycetaceae</taxon>
        <taxon>Streptomyces</taxon>
    </lineage>
</organism>
<evidence type="ECO:0000313" key="3">
    <source>
        <dbReference type="Proteomes" id="UP000659223"/>
    </source>
</evidence>
<keyword evidence="3" id="KW-1185">Reference proteome</keyword>
<protein>
    <submittedName>
        <fullName evidence="2">Uncharacterized protein</fullName>
    </submittedName>
</protein>
<evidence type="ECO:0000313" key="2">
    <source>
        <dbReference type="EMBL" id="GGX97219.1"/>
    </source>
</evidence>
<feature type="transmembrane region" description="Helical" evidence="1">
    <location>
        <begin position="12"/>
        <end position="33"/>
    </location>
</feature>
<keyword evidence="1" id="KW-0812">Transmembrane</keyword>
<dbReference type="RefSeq" id="WP_190023906.1">
    <property type="nucleotide sequence ID" value="NZ_BMUT01000011.1"/>
</dbReference>
<keyword evidence="1" id="KW-0472">Membrane</keyword>
<evidence type="ECO:0000256" key="1">
    <source>
        <dbReference type="SAM" id="Phobius"/>
    </source>
</evidence>
<dbReference type="EMBL" id="BMUT01000011">
    <property type="protein sequence ID" value="GGX97219.1"/>
    <property type="molecule type" value="Genomic_DNA"/>
</dbReference>
<accession>A0ABQ2YZ07</accession>